<keyword evidence="3" id="KW-1185">Reference proteome</keyword>
<evidence type="ECO:0000313" key="3">
    <source>
        <dbReference type="Proteomes" id="UP001189429"/>
    </source>
</evidence>
<gene>
    <name evidence="2" type="ORF">PCOR1329_LOCUS53563</name>
</gene>
<feature type="region of interest" description="Disordered" evidence="1">
    <location>
        <begin position="1"/>
        <end position="29"/>
    </location>
</feature>
<protein>
    <submittedName>
        <fullName evidence="2">Uncharacterized protein</fullName>
    </submittedName>
</protein>
<evidence type="ECO:0000256" key="1">
    <source>
        <dbReference type="SAM" id="MobiDB-lite"/>
    </source>
</evidence>
<feature type="compositionally biased region" description="Basic residues" evidence="1">
    <location>
        <begin position="57"/>
        <end position="66"/>
    </location>
</feature>
<feature type="compositionally biased region" description="Basic residues" evidence="1">
    <location>
        <begin position="107"/>
        <end position="116"/>
    </location>
</feature>
<evidence type="ECO:0000313" key="2">
    <source>
        <dbReference type="EMBL" id="CAK0866368.1"/>
    </source>
</evidence>
<feature type="region of interest" description="Disordered" evidence="1">
    <location>
        <begin position="41"/>
        <end position="176"/>
    </location>
</feature>
<feature type="compositionally biased region" description="Low complexity" evidence="1">
    <location>
        <begin position="119"/>
        <end position="140"/>
    </location>
</feature>
<accession>A0ABN9V3D8</accession>
<feature type="compositionally biased region" description="Low complexity" evidence="1">
    <location>
        <begin position="41"/>
        <end position="56"/>
    </location>
</feature>
<dbReference type="Proteomes" id="UP001189429">
    <property type="component" value="Unassembled WGS sequence"/>
</dbReference>
<proteinExistence type="predicted"/>
<comment type="caution">
    <text evidence="2">The sequence shown here is derived from an EMBL/GenBank/DDBJ whole genome shotgun (WGS) entry which is preliminary data.</text>
</comment>
<name>A0ABN9V3D8_9DINO</name>
<sequence length="176" mass="18177">RALGPPGCAGPCRGHAQNMSHGAGLEDLAGRHAGRLRGVLARRAADAPGPAPGGVSARRRRGAPRPHRPEGPGARGPAPGPHRSRPEGSLQERGPGEEEAAAPSGQRVRRCCRRGGARGQLAAWAHEQHRAAAAWPGAARRGARGRPAGRHAEPARAPRRRAGRGGGEAGQGWRPP</sequence>
<reference evidence="2" key="1">
    <citation type="submission" date="2023-10" db="EMBL/GenBank/DDBJ databases">
        <authorList>
            <person name="Chen Y."/>
            <person name="Shah S."/>
            <person name="Dougan E. K."/>
            <person name="Thang M."/>
            <person name="Chan C."/>
        </authorList>
    </citation>
    <scope>NUCLEOTIDE SEQUENCE [LARGE SCALE GENOMIC DNA]</scope>
</reference>
<feature type="non-terminal residue" evidence="2">
    <location>
        <position position="1"/>
    </location>
</feature>
<feature type="non-terminal residue" evidence="2">
    <location>
        <position position="176"/>
    </location>
</feature>
<organism evidence="2 3">
    <name type="scientific">Prorocentrum cordatum</name>
    <dbReference type="NCBI Taxonomy" id="2364126"/>
    <lineage>
        <taxon>Eukaryota</taxon>
        <taxon>Sar</taxon>
        <taxon>Alveolata</taxon>
        <taxon>Dinophyceae</taxon>
        <taxon>Prorocentrales</taxon>
        <taxon>Prorocentraceae</taxon>
        <taxon>Prorocentrum</taxon>
    </lineage>
</organism>
<dbReference type="EMBL" id="CAUYUJ010016527">
    <property type="protein sequence ID" value="CAK0866368.1"/>
    <property type="molecule type" value="Genomic_DNA"/>
</dbReference>